<sequence>MSAHLDATLADLEAVIRSRKNPPSDVSAATLGRRLVERGEVYDAVSRTYTPGPGFFTLFDALVTDARAEAKQPVQAANLPNSQENL</sequence>
<accession>A0ABM7IM85</accession>
<organism evidence="1 2">
    <name type="scientific">Mycolicibacterium aubagnense</name>
    <dbReference type="NCBI Taxonomy" id="319707"/>
    <lineage>
        <taxon>Bacteria</taxon>
        <taxon>Bacillati</taxon>
        <taxon>Actinomycetota</taxon>
        <taxon>Actinomycetes</taxon>
        <taxon>Mycobacteriales</taxon>
        <taxon>Mycobacteriaceae</taxon>
        <taxon>Mycolicibacterium</taxon>
    </lineage>
</organism>
<keyword evidence="2" id="KW-1185">Reference proteome</keyword>
<protein>
    <submittedName>
        <fullName evidence="1">Uncharacterized protein</fullName>
    </submittedName>
</protein>
<reference evidence="1 2" key="1">
    <citation type="journal article" date="2019" name="Emerg. Microbes Infect.">
        <title>Comprehensive subspecies identification of 175 nontuberculous mycobacteria species based on 7547 genomic profiles.</title>
        <authorList>
            <person name="Matsumoto Y."/>
            <person name="Kinjo T."/>
            <person name="Motooka D."/>
            <person name="Nabeya D."/>
            <person name="Jung N."/>
            <person name="Uechi K."/>
            <person name="Horii T."/>
            <person name="Iida T."/>
            <person name="Fujita J."/>
            <person name="Nakamura S."/>
        </authorList>
    </citation>
    <scope>NUCLEOTIDE SEQUENCE [LARGE SCALE GENOMIC DNA]</scope>
    <source>
        <strain evidence="1 2">JCM 15296</strain>
    </source>
</reference>
<proteinExistence type="predicted"/>
<evidence type="ECO:0000313" key="2">
    <source>
        <dbReference type="Proteomes" id="UP000465609"/>
    </source>
</evidence>
<gene>
    <name evidence="1" type="ORF">MAUB_57920</name>
</gene>
<dbReference type="Proteomes" id="UP000465609">
    <property type="component" value="Chromosome"/>
</dbReference>
<evidence type="ECO:0000313" key="1">
    <source>
        <dbReference type="EMBL" id="BBX87919.1"/>
    </source>
</evidence>
<name>A0ABM7IM85_9MYCO</name>
<dbReference type="EMBL" id="AP022577">
    <property type="protein sequence ID" value="BBX87919.1"/>
    <property type="molecule type" value="Genomic_DNA"/>
</dbReference>